<feature type="transmembrane region" description="Helical" evidence="1">
    <location>
        <begin position="119"/>
        <end position="143"/>
    </location>
</feature>
<dbReference type="Pfam" id="PF12679">
    <property type="entry name" value="ABC2_membrane_2"/>
    <property type="match status" value="1"/>
</dbReference>
<dbReference type="GO" id="GO:0005886">
    <property type="term" value="C:plasma membrane"/>
    <property type="evidence" value="ECO:0007669"/>
    <property type="project" value="UniProtKB-SubCell"/>
</dbReference>
<sequence length="255" mass="28563">MKKILKYVIVDIIQNKIVLIYTFLLLLISLSVFNLESNAAKGLLSLLNIILILVPLISIIFSTIYIYNSSEFIELLVSQPVKRKSIWLSLFGGLAASLSLAFFIGAGIPILLYHADATGITMILTGLFLTVIFVSIAMLAAGITRDKAKGIGLSILLWLYFSLIFDALVLFFLFQFQDYPLERAMVFFSFLNPIDLGRVQILLQMDISALMGYTGAIFREFFGNQVGVVLSFFGLFIWIAIPLFISLKKFSKKDL</sequence>
<evidence type="ECO:0000313" key="2">
    <source>
        <dbReference type="EMBL" id="SMD01554.1"/>
    </source>
</evidence>
<organism evidence="2 3">
    <name type="scientific">Pedobacter nyackensis</name>
    <dbReference type="NCBI Taxonomy" id="475255"/>
    <lineage>
        <taxon>Bacteria</taxon>
        <taxon>Pseudomonadati</taxon>
        <taxon>Bacteroidota</taxon>
        <taxon>Sphingobacteriia</taxon>
        <taxon>Sphingobacteriales</taxon>
        <taxon>Sphingobacteriaceae</taxon>
        <taxon>Pedobacter</taxon>
    </lineage>
</organism>
<keyword evidence="1" id="KW-0472">Membrane</keyword>
<accession>A0A1W2DVR6</accession>
<dbReference type="STRING" id="475255.SAMN04488101_108189"/>
<feature type="transmembrane region" description="Helical" evidence="1">
    <location>
        <begin position="12"/>
        <end position="33"/>
    </location>
</feature>
<dbReference type="GO" id="GO:0140359">
    <property type="term" value="F:ABC-type transporter activity"/>
    <property type="evidence" value="ECO:0007669"/>
    <property type="project" value="InterPro"/>
</dbReference>
<feature type="transmembrane region" description="Helical" evidence="1">
    <location>
        <begin position="88"/>
        <end position="113"/>
    </location>
</feature>
<dbReference type="AlphaFoldDB" id="A0A1W2DVR6"/>
<evidence type="ECO:0000313" key="3">
    <source>
        <dbReference type="Proteomes" id="UP000192678"/>
    </source>
</evidence>
<keyword evidence="1" id="KW-1133">Transmembrane helix</keyword>
<keyword evidence="3" id="KW-1185">Reference proteome</keyword>
<keyword evidence="1" id="KW-0812">Transmembrane</keyword>
<dbReference type="EMBL" id="FWYB01000008">
    <property type="protein sequence ID" value="SMD01554.1"/>
    <property type="molecule type" value="Genomic_DNA"/>
</dbReference>
<dbReference type="Proteomes" id="UP000192678">
    <property type="component" value="Unassembled WGS sequence"/>
</dbReference>
<proteinExistence type="predicted"/>
<name>A0A1W2DVR6_9SPHI</name>
<dbReference type="RefSeq" id="WP_084290282.1">
    <property type="nucleotide sequence ID" value="NZ_FWYB01000008.1"/>
</dbReference>
<evidence type="ECO:0000256" key="1">
    <source>
        <dbReference type="SAM" id="Phobius"/>
    </source>
</evidence>
<gene>
    <name evidence="2" type="ORF">SAMN04488101_108189</name>
</gene>
<feature type="transmembrane region" description="Helical" evidence="1">
    <location>
        <begin position="155"/>
        <end position="176"/>
    </location>
</feature>
<feature type="transmembrane region" description="Helical" evidence="1">
    <location>
        <begin position="228"/>
        <end position="247"/>
    </location>
</feature>
<reference evidence="2 3" key="1">
    <citation type="submission" date="2017-04" db="EMBL/GenBank/DDBJ databases">
        <authorList>
            <person name="Afonso C.L."/>
            <person name="Miller P.J."/>
            <person name="Scott M.A."/>
            <person name="Spackman E."/>
            <person name="Goraichik I."/>
            <person name="Dimitrov K.M."/>
            <person name="Suarez D.L."/>
            <person name="Swayne D.E."/>
        </authorList>
    </citation>
    <scope>NUCLEOTIDE SEQUENCE [LARGE SCALE GENOMIC DNA]</scope>
    <source>
        <strain evidence="2 3">DSM 19625</strain>
    </source>
</reference>
<dbReference type="OrthoDB" id="1068411at2"/>
<protein>
    <submittedName>
        <fullName evidence="2">Cu-processing system permease protein</fullName>
    </submittedName>
</protein>
<feature type="transmembrane region" description="Helical" evidence="1">
    <location>
        <begin position="45"/>
        <end position="67"/>
    </location>
</feature>